<gene>
    <name evidence="2" type="ORF">C8A01DRAFT_33527</name>
</gene>
<dbReference type="EMBL" id="MU854341">
    <property type="protein sequence ID" value="KAK4042454.1"/>
    <property type="molecule type" value="Genomic_DNA"/>
</dbReference>
<dbReference type="Gene3D" id="3.80.10.10">
    <property type="entry name" value="Ribonuclease Inhibitor"/>
    <property type="match status" value="1"/>
</dbReference>
<proteinExistence type="predicted"/>
<evidence type="ECO:0000313" key="2">
    <source>
        <dbReference type="EMBL" id="KAK4042454.1"/>
    </source>
</evidence>
<name>A0AAN6STE0_9PEZI</name>
<keyword evidence="1" id="KW-0732">Signal</keyword>
<dbReference type="InterPro" id="IPR032675">
    <property type="entry name" value="LRR_dom_sf"/>
</dbReference>
<evidence type="ECO:0000313" key="3">
    <source>
        <dbReference type="Proteomes" id="UP001303115"/>
    </source>
</evidence>
<evidence type="ECO:0000256" key="1">
    <source>
        <dbReference type="SAM" id="SignalP"/>
    </source>
</evidence>
<dbReference type="SUPFAM" id="SSF52047">
    <property type="entry name" value="RNI-like"/>
    <property type="match status" value="1"/>
</dbReference>
<sequence>MATLARLPNEILALILGRFCLHCCEARETRETPDVFVPPSGHDEQGEPTWDWDGHQVLYSACLVSARLRDIAQPILYHEFIPGYGHPCRRLIPFVRTVALRRDLAAAVRRVQVHYDSRAIPPGGLGAVFEEAARARAIELPAFLAPFRHRWARAWPKYAYTPAGDELITMLLACLPNLARLIVAAASLFGDIPASALQAAGVERLPLQTCDASGYFAPSRVADILNMARRTLTTLNLDGCDAVTVCTLARAVIPGLPRLRNLCITKTPLTGSNLALLLSCCAGLESFILEARKSSCPLGSAQPSAILPPGAVEHLLGHRETLKTLRLDCHVPYSAGRMPSEDEVLVFRTDLMPQLRRFPVLQDLFLNLAIVYGGEDEDEEGSSSSTSSSSIPLDQCLPQSIVSLSLADNVTAPRRLARLAEDLSRLQLAAASGEFPHLRKIRLDAEEFVDDDNLAALFAGAGVDFAYAAMPLSNGLSRGQLRLPPRSWGFASS</sequence>
<evidence type="ECO:0008006" key="4">
    <source>
        <dbReference type="Google" id="ProtNLM"/>
    </source>
</evidence>
<reference evidence="3" key="1">
    <citation type="journal article" date="2023" name="Mol. Phylogenet. Evol.">
        <title>Genome-scale phylogeny and comparative genomics of the fungal order Sordariales.</title>
        <authorList>
            <person name="Hensen N."/>
            <person name="Bonometti L."/>
            <person name="Westerberg I."/>
            <person name="Brannstrom I.O."/>
            <person name="Guillou S."/>
            <person name="Cros-Aarteil S."/>
            <person name="Calhoun S."/>
            <person name="Haridas S."/>
            <person name="Kuo A."/>
            <person name="Mondo S."/>
            <person name="Pangilinan J."/>
            <person name="Riley R."/>
            <person name="LaButti K."/>
            <person name="Andreopoulos B."/>
            <person name="Lipzen A."/>
            <person name="Chen C."/>
            <person name="Yan M."/>
            <person name="Daum C."/>
            <person name="Ng V."/>
            <person name="Clum A."/>
            <person name="Steindorff A."/>
            <person name="Ohm R.A."/>
            <person name="Martin F."/>
            <person name="Silar P."/>
            <person name="Natvig D.O."/>
            <person name="Lalanne C."/>
            <person name="Gautier V."/>
            <person name="Ament-Velasquez S.L."/>
            <person name="Kruys A."/>
            <person name="Hutchinson M.I."/>
            <person name="Powell A.J."/>
            <person name="Barry K."/>
            <person name="Miller A.N."/>
            <person name="Grigoriev I.V."/>
            <person name="Debuchy R."/>
            <person name="Gladieux P."/>
            <person name="Hiltunen Thoren M."/>
            <person name="Johannesson H."/>
        </authorList>
    </citation>
    <scope>NUCLEOTIDE SEQUENCE [LARGE SCALE GENOMIC DNA]</scope>
    <source>
        <strain evidence="3">CBS 284.82</strain>
    </source>
</reference>
<comment type="caution">
    <text evidence="2">The sequence shown here is derived from an EMBL/GenBank/DDBJ whole genome shotgun (WGS) entry which is preliminary data.</text>
</comment>
<dbReference type="AlphaFoldDB" id="A0AAN6STE0"/>
<feature type="signal peptide" evidence="1">
    <location>
        <begin position="1"/>
        <end position="26"/>
    </location>
</feature>
<protein>
    <recommendedName>
        <fullName evidence="4">F-box domain-containing protein</fullName>
    </recommendedName>
</protein>
<dbReference type="Proteomes" id="UP001303115">
    <property type="component" value="Unassembled WGS sequence"/>
</dbReference>
<accession>A0AAN6STE0</accession>
<keyword evidence="3" id="KW-1185">Reference proteome</keyword>
<organism evidence="2 3">
    <name type="scientific">Parachaetomium inaequale</name>
    <dbReference type="NCBI Taxonomy" id="2588326"/>
    <lineage>
        <taxon>Eukaryota</taxon>
        <taxon>Fungi</taxon>
        <taxon>Dikarya</taxon>
        <taxon>Ascomycota</taxon>
        <taxon>Pezizomycotina</taxon>
        <taxon>Sordariomycetes</taxon>
        <taxon>Sordariomycetidae</taxon>
        <taxon>Sordariales</taxon>
        <taxon>Chaetomiaceae</taxon>
        <taxon>Parachaetomium</taxon>
    </lineage>
</organism>
<feature type="chain" id="PRO_5042886556" description="F-box domain-containing protein" evidence="1">
    <location>
        <begin position="27"/>
        <end position="493"/>
    </location>
</feature>